<evidence type="ECO:0000259" key="1">
    <source>
        <dbReference type="Pfam" id="PF07883"/>
    </source>
</evidence>
<dbReference type="EMBL" id="PSKQ01000019">
    <property type="protein sequence ID" value="MBE8721249.1"/>
    <property type="molecule type" value="Genomic_DNA"/>
</dbReference>
<comment type="caution">
    <text evidence="2">The sequence shown here is derived from an EMBL/GenBank/DDBJ whole genome shotgun (WGS) entry which is preliminary data.</text>
</comment>
<dbReference type="InterPro" id="IPR011051">
    <property type="entry name" value="RmlC_Cupin_sf"/>
</dbReference>
<reference evidence="2 3" key="1">
    <citation type="submission" date="2018-02" db="EMBL/GenBank/DDBJ databases">
        <title>Sphingobacterium KA21.</title>
        <authorList>
            <person name="Vasarhelyi B.M."/>
            <person name="Deshmukh S."/>
            <person name="Balint B."/>
            <person name="Kukolya J."/>
        </authorList>
    </citation>
    <scope>NUCLEOTIDE SEQUENCE [LARGE SCALE GENOMIC DNA]</scope>
    <source>
        <strain evidence="2 3">Ka21</strain>
    </source>
</reference>
<name>A0ABR9T836_9SPHI</name>
<organism evidence="2 3">
    <name type="scientific">Sphingobacterium pedocola</name>
    <dbReference type="NCBI Taxonomy" id="2082722"/>
    <lineage>
        <taxon>Bacteria</taxon>
        <taxon>Pseudomonadati</taxon>
        <taxon>Bacteroidota</taxon>
        <taxon>Sphingobacteriia</taxon>
        <taxon>Sphingobacteriales</taxon>
        <taxon>Sphingobacteriaceae</taxon>
        <taxon>Sphingobacterium</taxon>
    </lineage>
</organism>
<sequence length="100" mass="11467">MIKIQEKQALDKLAQSGKEFISLFDRNNLSVEIYKPDLVDKQQPHDKDEFYVVISGSGSFELNGIPTPFQAGDFLFVPAYAAHRFVEFSADFVTWVFFIK</sequence>
<dbReference type="InterPro" id="IPR014710">
    <property type="entry name" value="RmlC-like_jellyroll"/>
</dbReference>
<feature type="domain" description="Cupin type-2" evidence="1">
    <location>
        <begin position="33"/>
        <end position="86"/>
    </location>
</feature>
<keyword evidence="3" id="KW-1185">Reference proteome</keyword>
<dbReference type="Gene3D" id="2.60.120.10">
    <property type="entry name" value="Jelly Rolls"/>
    <property type="match status" value="1"/>
</dbReference>
<gene>
    <name evidence="2" type="ORF">C4F40_10990</name>
</gene>
<accession>A0ABR9T836</accession>
<dbReference type="InterPro" id="IPR013096">
    <property type="entry name" value="Cupin_2"/>
</dbReference>
<dbReference type="SUPFAM" id="SSF51182">
    <property type="entry name" value="RmlC-like cupins"/>
    <property type="match status" value="1"/>
</dbReference>
<dbReference type="RefSeq" id="WP_196938472.1">
    <property type="nucleotide sequence ID" value="NZ_MU158689.1"/>
</dbReference>
<dbReference type="Proteomes" id="UP000618319">
    <property type="component" value="Unassembled WGS sequence"/>
</dbReference>
<evidence type="ECO:0000313" key="2">
    <source>
        <dbReference type="EMBL" id="MBE8721249.1"/>
    </source>
</evidence>
<protein>
    <submittedName>
        <fullName evidence="2">Cupin</fullName>
    </submittedName>
</protein>
<proteinExistence type="predicted"/>
<evidence type="ECO:0000313" key="3">
    <source>
        <dbReference type="Proteomes" id="UP000618319"/>
    </source>
</evidence>
<dbReference type="Pfam" id="PF07883">
    <property type="entry name" value="Cupin_2"/>
    <property type="match status" value="1"/>
</dbReference>